<dbReference type="Gene3D" id="3.40.30.120">
    <property type="match status" value="1"/>
</dbReference>
<dbReference type="SUPFAM" id="SSF51905">
    <property type="entry name" value="FAD/NAD(P)-binding domain"/>
    <property type="match status" value="1"/>
</dbReference>
<dbReference type="Gene3D" id="3.50.50.60">
    <property type="entry name" value="FAD/NAD(P)-binding domain"/>
    <property type="match status" value="1"/>
</dbReference>
<accession>A0A8J3J8V3</accession>
<dbReference type="InterPro" id="IPR036188">
    <property type="entry name" value="FAD/NAD-bd_sf"/>
</dbReference>
<dbReference type="GO" id="GO:0071949">
    <property type="term" value="F:FAD binding"/>
    <property type="evidence" value="ECO:0007669"/>
    <property type="project" value="InterPro"/>
</dbReference>
<dbReference type="Proteomes" id="UP000612808">
    <property type="component" value="Unassembled WGS sequence"/>
</dbReference>
<dbReference type="GO" id="GO:0016709">
    <property type="term" value="F:oxidoreductase activity, acting on paired donors, with incorporation or reduction of molecular oxygen, NAD(P)H as one donor, and incorporation of one atom of oxygen"/>
    <property type="evidence" value="ECO:0007669"/>
    <property type="project" value="UniProtKB-ARBA"/>
</dbReference>
<gene>
    <name evidence="5" type="ORF">Aru02nite_49310</name>
</gene>
<dbReference type="InterPro" id="IPR050641">
    <property type="entry name" value="RIFMO-like"/>
</dbReference>
<proteinExistence type="predicted"/>
<evidence type="ECO:0000256" key="2">
    <source>
        <dbReference type="ARBA" id="ARBA00022630"/>
    </source>
</evidence>
<keyword evidence="2" id="KW-0285">Flavoprotein</keyword>
<keyword evidence="3" id="KW-0274">FAD</keyword>
<comment type="cofactor">
    <cofactor evidence="1">
        <name>FAD</name>
        <dbReference type="ChEBI" id="CHEBI:57692"/>
    </cofactor>
</comment>
<dbReference type="AlphaFoldDB" id="A0A8J3J8V3"/>
<comment type="caution">
    <text evidence="5">The sequence shown here is derived from an EMBL/GenBank/DDBJ whole genome shotgun (WGS) entry which is preliminary data.</text>
</comment>
<reference evidence="5" key="1">
    <citation type="submission" date="2021-01" db="EMBL/GenBank/DDBJ databases">
        <title>Whole genome shotgun sequence of Actinocatenispora rupis NBRC 107355.</title>
        <authorList>
            <person name="Komaki H."/>
            <person name="Tamura T."/>
        </authorList>
    </citation>
    <scope>NUCLEOTIDE SEQUENCE</scope>
    <source>
        <strain evidence="5">NBRC 107355</strain>
    </source>
</reference>
<dbReference type="Gene3D" id="3.30.70.2450">
    <property type="match status" value="1"/>
</dbReference>
<evidence type="ECO:0000259" key="4">
    <source>
        <dbReference type="Pfam" id="PF01494"/>
    </source>
</evidence>
<evidence type="ECO:0000256" key="3">
    <source>
        <dbReference type="ARBA" id="ARBA00022827"/>
    </source>
</evidence>
<sequence length="508" mass="53512">MTVEFVIVGGGPNGLLMATELALAGVRPVVLERLTERPTAPKANGLVGRVVAALDRRGLYERFSGGAPGPEPVPGFQFGAVPFGLSTVDDNALYALPVPQRRMEELLAERGAELGVEVRRGHEVTALSQDADAVTLDVRGPDGDYRLGARYLVAADGARSLVRKAVGIGFPGITDRGFVARSGEVAVPEPYAVAGSGELDVPGVGRFRPATFTRTEHGLFAYAAFAPGRFRVSAMEWTDESLTDTYEMDVAELRAALHRVLGADVPVEVPAGAAPPRRIVGVNSRQADRYRAGRVFLVGDAAHVHSAIGGPGLNLGMADVFNLGWKLAAVLHGAPADVLDTYESERMPVGRRVIMHTRAQTALLGPGPNVTALRDLFGELLADPGAARRIHDLMAGAGIRYDTPAPAHPLAGEWLPDLALRNGSGPVRVAELLRPARPLLLDLAGRADLVDAAKGWADRVDVVRAGTDEPPADAILVRPDGYVAWAGDADATADQVRGALAAWFGPAA</sequence>
<feature type="domain" description="FAD-binding" evidence="4">
    <location>
        <begin position="3"/>
        <end position="356"/>
    </location>
</feature>
<evidence type="ECO:0000313" key="6">
    <source>
        <dbReference type="Proteomes" id="UP000612808"/>
    </source>
</evidence>
<protein>
    <submittedName>
        <fullName evidence="5">FAD-dependent oxidoreductase</fullName>
    </submittedName>
</protein>
<evidence type="ECO:0000256" key="1">
    <source>
        <dbReference type="ARBA" id="ARBA00001974"/>
    </source>
</evidence>
<keyword evidence="6" id="KW-1185">Reference proteome</keyword>
<dbReference type="PANTHER" id="PTHR43004">
    <property type="entry name" value="TRK SYSTEM POTASSIUM UPTAKE PROTEIN"/>
    <property type="match status" value="1"/>
</dbReference>
<dbReference type="InterPro" id="IPR002938">
    <property type="entry name" value="FAD-bd"/>
</dbReference>
<dbReference type="Pfam" id="PF01494">
    <property type="entry name" value="FAD_binding_3"/>
    <property type="match status" value="1"/>
</dbReference>
<evidence type="ECO:0000313" key="5">
    <source>
        <dbReference type="EMBL" id="GID14042.1"/>
    </source>
</evidence>
<dbReference type="PRINTS" id="PR00420">
    <property type="entry name" value="RNGMNOXGNASE"/>
</dbReference>
<dbReference type="PANTHER" id="PTHR43004:SF19">
    <property type="entry name" value="BINDING MONOOXYGENASE, PUTATIVE (JCVI)-RELATED"/>
    <property type="match status" value="1"/>
</dbReference>
<dbReference type="EMBL" id="BOMB01000028">
    <property type="protein sequence ID" value="GID14042.1"/>
    <property type="molecule type" value="Genomic_DNA"/>
</dbReference>
<name>A0A8J3J8V3_9ACTN</name>
<dbReference type="Pfam" id="PF21274">
    <property type="entry name" value="Rng_hyd_C"/>
    <property type="match status" value="1"/>
</dbReference>
<organism evidence="5 6">
    <name type="scientific">Actinocatenispora rupis</name>
    <dbReference type="NCBI Taxonomy" id="519421"/>
    <lineage>
        <taxon>Bacteria</taxon>
        <taxon>Bacillati</taxon>
        <taxon>Actinomycetota</taxon>
        <taxon>Actinomycetes</taxon>
        <taxon>Micromonosporales</taxon>
        <taxon>Micromonosporaceae</taxon>
        <taxon>Actinocatenispora</taxon>
    </lineage>
</organism>
<dbReference type="RefSeq" id="WP_203661610.1">
    <property type="nucleotide sequence ID" value="NZ_BAAAZM010000014.1"/>
</dbReference>